<reference evidence="5 6" key="1">
    <citation type="journal article" date="2022" name="bioRxiv">
        <title>Genomics of Preaxostyla Flagellates Illuminates Evolutionary Transitions and the Path Towards Mitochondrial Loss.</title>
        <authorList>
            <person name="Novak L.V.F."/>
            <person name="Treitli S.C."/>
            <person name="Pyrih J."/>
            <person name="Halakuc P."/>
            <person name="Pipaliya S.V."/>
            <person name="Vacek V."/>
            <person name="Brzon O."/>
            <person name="Soukal P."/>
            <person name="Eme L."/>
            <person name="Dacks J.B."/>
            <person name="Karnkowska A."/>
            <person name="Elias M."/>
            <person name="Hampl V."/>
        </authorList>
    </citation>
    <scope>NUCLEOTIDE SEQUENCE [LARGE SCALE GENOMIC DNA]</scope>
    <source>
        <strain evidence="5">NAU3</strain>
        <tissue evidence="5">Gut</tissue>
    </source>
</reference>
<dbReference type="Proteomes" id="UP001281761">
    <property type="component" value="Unassembled WGS sequence"/>
</dbReference>
<feature type="region of interest" description="Disordered" evidence="3">
    <location>
        <begin position="1567"/>
        <end position="1596"/>
    </location>
</feature>
<organism evidence="5 6">
    <name type="scientific">Blattamonas nauphoetae</name>
    <dbReference type="NCBI Taxonomy" id="2049346"/>
    <lineage>
        <taxon>Eukaryota</taxon>
        <taxon>Metamonada</taxon>
        <taxon>Preaxostyla</taxon>
        <taxon>Oxymonadida</taxon>
        <taxon>Blattamonas</taxon>
    </lineage>
</organism>
<dbReference type="Gene3D" id="2.130.10.10">
    <property type="entry name" value="YVTN repeat-like/Quinoprotein amine dehydrogenase"/>
    <property type="match status" value="1"/>
</dbReference>
<feature type="compositionally biased region" description="Polar residues" evidence="3">
    <location>
        <begin position="193"/>
        <end position="204"/>
    </location>
</feature>
<comment type="caution">
    <text evidence="5">The sequence shown here is derived from an EMBL/GenBank/DDBJ whole genome shotgun (WGS) entry which is preliminary data.</text>
</comment>
<feature type="compositionally biased region" description="Polar residues" evidence="3">
    <location>
        <begin position="1888"/>
        <end position="1904"/>
    </location>
</feature>
<feature type="domain" description="G-patch" evidence="4">
    <location>
        <begin position="126"/>
        <end position="171"/>
    </location>
</feature>
<dbReference type="SUPFAM" id="SSF50978">
    <property type="entry name" value="WD40 repeat-like"/>
    <property type="match status" value="1"/>
</dbReference>
<feature type="compositionally biased region" description="Basic and acidic residues" evidence="3">
    <location>
        <begin position="181"/>
        <end position="191"/>
    </location>
</feature>
<accession>A0ABQ9Y9P4</accession>
<dbReference type="InterPro" id="IPR016024">
    <property type="entry name" value="ARM-type_fold"/>
</dbReference>
<keyword evidence="2" id="KW-0677">Repeat</keyword>
<dbReference type="PANTHER" id="PTHR12848:SF16">
    <property type="entry name" value="REGULATORY-ASSOCIATED PROTEIN OF MTOR"/>
    <property type="match status" value="1"/>
</dbReference>
<dbReference type="InterPro" id="IPR011989">
    <property type="entry name" value="ARM-like"/>
</dbReference>
<sequence length="2413" mass="269364">MNQTAFEYSDSSSDDLRQTKREKKRVLKKSGLHFVNFVKGSTQIDKDGHERDITKDNDSKQKGGQSIMDDDFESSLGLGSRNEQADSSEDDDETPGLSSYFEKRMKSRKSARGEPDHLIGEHEKHTRGMGSKLLEKMGYTGGGLGVKENGIVEPITVTSAKTKSGIGFGTFKKNRDKQVEFEKVRKGEKPQKQVHTLQSWQAAQKQRAEDKNQELKSMWQKSDSRDDNSSRKRQKPKPTIFVTLEEMARDSDAAFEDPNQIIDMTGPTVKVRDLRDGVSSSFEPGNHPLPASTPIVGQCELSKLIQNKLNELDTELFLLFEQEKNIETQLKQIRHRRTEEVEDVAILREGVSEMQEIQEAVELFVKECGAIRKEIRVLSHSSSTQSHRQLSQRFIRLFTTLCSQFVAIQTRNPAIAEMFQLTTLIRTELFPILSLLLSLPNPDTDDHAPLAWGGLPSDYHFLETVVLPLKTAVFTFELSSSDELDTTLTMMKRRLEQEETVTFRIALFRELENIFLNKFVRPAISESPLVGSIQLSDDSEDEEDGSLTQPGQPLTLFEMLTHLRDLLSLPPHVATMTGRSESELPFVSFGDVVSQMVVPRLKRETAEGRLSIVEAQRWLTLVKDQATAHQGSTLGDILSNDLDTICLSLLNNILVGTTIFTGSGYQTDGSSSRMLARISTVKQFLSPVRFRRWVDTELSSQLRSFLSASFRVAPVSSAQPPPLVATRLVLEWETVVGTDALVELFLSSFFPFWFTQVKQKLDNLRAMSSDPALHTHESVQFAAKDICLWFIGWKKEFTKTGEDGRNSICLGRGNTPPGTFPLPPNHIHKECWVDINTLERKNDEQLYERLAQQYMTISKSFVFMNIDPTDKQLKEKCITTRDTAKKHRVLFHYNGRGVIPPQSKYFYVFDEQHKHYSPITLQSLSTSLRTPTVFVFDCQTAGDLISRDSPICLDGNVVLCACSSKESLPRTDKVPFDVFTSCLTTPIQMAMLWYFQKHGLSDDQDILMKAVMEEQSEQNSMNRQLALILQAITETIAYNMCPKTQFLALFRDDPFLARIMQNFLLAQRIMPLYGCNPVCYPPLPPTNTHPLWSSWDRACDVVFKRHGLVINLFRTPTVPREIPAFSTEQTQSTNLLKQSVSELNFFESHFDSFNIWLRLGCREEEPPTFLPIVMHALSNRILRPNGVKLLEQFLSLGPQMVNQAIYSGIVNSALRLLKLKTDQHPLLVSMWARIVSVDYHYASDLEAYQQFFFDAVFNTSSATVRAMALFVLTRILSRAKKPLVELVISDAFLSLLRMPSKLIRSSALVCIAESFRDSVQARNAFVALQNVQIVVNQLKDQHIEVRASAIYLLNKLNLVHRMEDEATPKLIQFDLMIPELLYQCAYDGAIMVRRELLTAVQNYLRNHLHSAEALFGPAFLIMLENNSSPYQLTLPFEKINRFGQNTPAVIYQSPSIYTQQLSSSYSSSSLPQSMNTPSLFRDSKQPSPFAQPDPNTSMMGTSYNNDNASSYASHNTMSMSFRIDMWGYRSSPAESYPNSVGFGSFGGGGMEEGSLVTDYTYGGLPSARKSGSSLSQTETEPVAPHQTEEGEPPVSSSPFLVQVNAENCQTKNVAEAFCFAWRLHSYYCVEHFNELGLTACKFSLTFRETVLLLHKYHERPEHTKRPILPAMHYTIIFQWLAMHWKKRCEGGYTRMNVINKKRGWLYDAVTAKEKGLPFIVDEKEAERQVQEIKMETDSSDVAASPKTGETPSSKGKHLPSFAVPVAKSPEEGRLASPVDDGGASSAPATATGVNSPGALSISSNSIKTPTRSIAHISGVASDASLVSTTQSPRLCVPIPVTPEQHSEKLEGVEAGANVAMSRLRDAMQQQAFDVNAAPIFRSFSPSESVATPARTRQTSQSFSVGQRPKDLFGNPPGGLNPRVPLLGVGQGNAPALGQIREGERGVPTSTTPNLGIVKTEKEFSLTQISTIQYYNGITHSTFHPTDDIIALGSSKRNTVGIYSVSLSPPPAANKHHSSRDKKKYELKQATNIKSFQIPPPQMPNLANERVKQKVAELMGLNQVRNMITSSPYASLLSGPPTFSPQNHPRLSSLDFINSATDTRMIISTQDSAINILSFPENEPGSRLIASFFAFPRSLYGVDRSQVSNGSSPKQDPIFNLTWSQPTGLLTASGTPGTFRVWDVVQEMCVCDEPTGFNTPVTVQEMDKTGWMLILGSKRMMRMFDRRMRGARPTMSLILDETPLLPTYPYFAFDSSISSVVFSSTDWSITAGTESTEVAIFDVRRNDIVQQTAPPQTITESWTNQPGSGMHSQSLNTAGDSGCFGLYHYLAHTKRCGLNLRAAAFAAHKTLPYVVLGAGNQVFGMTTSSSGINVMGRNLGVVPDKDTIVSTLKWHPTEKILMASYGGKVINIYG</sequence>
<dbReference type="InterPro" id="IPR000467">
    <property type="entry name" value="G_patch_dom"/>
</dbReference>
<evidence type="ECO:0000256" key="3">
    <source>
        <dbReference type="SAM" id="MobiDB-lite"/>
    </source>
</evidence>
<feature type="region of interest" description="Disordered" evidence="3">
    <location>
        <begin position="38"/>
        <end position="130"/>
    </location>
</feature>
<dbReference type="Pfam" id="PF01585">
    <property type="entry name" value="G-patch"/>
    <property type="match status" value="1"/>
</dbReference>
<evidence type="ECO:0000256" key="1">
    <source>
        <dbReference type="ARBA" id="ARBA00022574"/>
    </source>
</evidence>
<dbReference type="InterPro" id="IPR015943">
    <property type="entry name" value="WD40/YVTN_repeat-like_dom_sf"/>
</dbReference>
<evidence type="ECO:0000256" key="2">
    <source>
        <dbReference type="ARBA" id="ARBA00022737"/>
    </source>
</evidence>
<dbReference type="SUPFAM" id="SSF48371">
    <property type="entry name" value="ARM repeat"/>
    <property type="match status" value="1"/>
</dbReference>
<keyword evidence="6" id="KW-1185">Reference proteome</keyword>
<name>A0ABQ9Y9P4_9EUKA</name>
<dbReference type="SMART" id="SM00443">
    <property type="entry name" value="G_patch"/>
    <property type="match status" value="1"/>
</dbReference>
<evidence type="ECO:0000313" key="5">
    <source>
        <dbReference type="EMBL" id="KAK2960457.1"/>
    </source>
</evidence>
<protein>
    <submittedName>
        <fullName evidence="5">Regulatory-associated protein of mTOR</fullName>
    </submittedName>
</protein>
<dbReference type="InterPro" id="IPR029347">
    <property type="entry name" value="Raptor_N"/>
</dbReference>
<feature type="region of interest" description="Disordered" evidence="3">
    <location>
        <begin position="1467"/>
        <end position="1499"/>
    </location>
</feature>
<feature type="region of interest" description="Disordered" evidence="3">
    <location>
        <begin position="1888"/>
        <end position="1910"/>
    </location>
</feature>
<dbReference type="InterPro" id="IPR004083">
    <property type="entry name" value="Raptor"/>
</dbReference>
<dbReference type="InterPro" id="IPR036322">
    <property type="entry name" value="WD40_repeat_dom_sf"/>
</dbReference>
<dbReference type="PRINTS" id="PR01547">
    <property type="entry name" value="YEAST176DUF"/>
</dbReference>
<gene>
    <name evidence="5" type="ORF">BLNAU_4674</name>
</gene>
<feature type="compositionally biased region" description="Polar residues" evidence="3">
    <location>
        <begin position="1"/>
        <end position="11"/>
    </location>
</feature>
<feature type="compositionally biased region" description="Polar residues" evidence="3">
    <location>
        <begin position="1569"/>
        <end position="1579"/>
    </location>
</feature>
<dbReference type="EMBL" id="JARBJD010000023">
    <property type="protein sequence ID" value="KAK2960457.1"/>
    <property type="molecule type" value="Genomic_DNA"/>
</dbReference>
<evidence type="ECO:0000313" key="6">
    <source>
        <dbReference type="Proteomes" id="UP001281761"/>
    </source>
</evidence>
<evidence type="ECO:0000259" key="4">
    <source>
        <dbReference type="PROSITE" id="PS50174"/>
    </source>
</evidence>
<feature type="compositionally biased region" description="Low complexity" evidence="3">
    <location>
        <begin position="1781"/>
        <end position="1792"/>
    </location>
</feature>
<feature type="region of interest" description="Disordered" evidence="3">
    <location>
        <begin position="181"/>
        <end position="239"/>
    </location>
</feature>
<feature type="compositionally biased region" description="Basic and acidic residues" evidence="3">
    <location>
        <begin position="111"/>
        <end position="126"/>
    </location>
</feature>
<keyword evidence="1" id="KW-0853">WD repeat</keyword>
<dbReference type="PANTHER" id="PTHR12848">
    <property type="entry name" value="REGULATORY-ASSOCIATED PROTEIN OF MTOR"/>
    <property type="match status" value="1"/>
</dbReference>
<proteinExistence type="predicted"/>
<dbReference type="PROSITE" id="PS50174">
    <property type="entry name" value="G_PATCH"/>
    <property type="match status" value="1"/>
</dbReference>
<dbReference type="Pfam" id="PF14538">
    <property type="entry name" value="Raptor_N"/>
    <property type="match status" value="1"/>
</dbReference>
<dbReference type="SMART" id="SM01302">
    <property type="entry name" value="Raptor_N"/>
    <property type="match status" value="1"/>
</dbReference>
<feature type="region of interest" description="Disordered" evidence="3">
    <location>
        <begin position="1729"/>
        <end position="1804"/>
    </location>
</feature>
<feature type="compositionally biased region" description="Polar residues" evidence="3">
    <location>
        <begin position="1485"/>
        <end position="1499"/>
    </location>
</feature>
<feature type="region of interest" description="Disordered" evidence="3">
    <location>
        <begin position="1"/>
        <end position="24"/>
    </location>
</feature>
<feature type="compositionally biased region" description="Basic and acidic residues" evidence="3">
    <location>
        <begin position="44"/>
        <end position="61"/>
    </location>
</feature>
<dbReference type="Gene3D" id="1.25.10.10">
    <property type="entry name" value="Leucine-rich Repeat Variant"/>
    <property type="match status" value="1"/>
</dbReference>